<feature type="transmembrane region" description="Helical" evidence="1">
    <location>
        <begin position="301"/>
        <end position="318"/>
    </location>
</feature>
<evidence type="ECO:0000313" key="2">
    <source>
        <dbReference type="EMBL" id="QNH61759.1"/>
    </source>
</evidence>
<sequence>MAFSTPSMPDVSFLTSRWRRWLLVYLLALGVLAGPAYTMYVHYDFSHSLDTRSYLSMARGEFEGVSITRRYRVLVPAAAAVVAWPLEQAYARVWPQRATSDWPLRLAFYIVNMALLAATGVVLFETCRLYGATPAAAALAVVAVLCSRWAVYTAGLPLVDSLYLLVFALAFYAPRAGSGVALVAVLVLGPQAKESFVFLVPWLLLFGRPALGWARQLGWLVLGGALTMGVRYWIDARIGAPPAESVSNALDHVHNITYSLRRLFSVKGAGEIFSIFGFFWLALLAGWRGSSTARWQWLQPVGWAGAGLGAVVVVHMLLSGDLGRMGYLGAPVFAVAFSLVLTQKPWLTQQAS</sequence>
<keyword evidence="1" id="KW-0472">Membrane</keyword>
<keyword evidence="1" id="KW-0812">Transmembrane</keyword>
<dbReference type="RefSeq" id="WP_185887683.1">
    <property type="nucleotide sequence ID" value="NZ_CP060202.1"/>
</dbReference>
<keyword evidence="3" id="KW-1185">Reference proteome</keyword>
<gene>
    <name evidence="2" type="ORF">H4317_16630</name>
</gene>
<evidence type="ECO:0000313" key="3">
    <source>
        <dbReference type="Proteomes" id="UP000515489"/>
    </source>
</evidence>
<protein>
    <recommendedName>
        <fullName evidence="4">DUF2029 domain-containing protein</fullName>
    </recommendedName>
</protein>
<name>A0A7G7W5W6_9BACT</name>
<dbReference type="KEGG" id="hsk:H4317_16630"/>
<dbReference type="Proteomes" id="UP000515489">
    <property type="component" value="Chromosome"/>
</dbReference>
<feature type="transmembrane region" description="Helical" evidence="1">
    <location>
        <begin position="21"/>
        <end position="43"/>
    </location>
</feature>
<evidence type="ECO:0000256" key="1">
    <source>
        <dbReference type="SAM" id="Phobius"/>
    </source>
</evidence>
<feature type="transmembrane region" description="Helical" evidence="1">
    <location>
        <begin position="325"/>
        <end position="342"/>
    </location>
</feature>
<organism evidence="2 3">
    <name type="scientific">Hymenobacter sediminicola</name>
    <dbReference type="NCBI Taxonomy" id="2761579"/>
    <lineage>
        <taxon>Bacteria</taxon>
        <taxon>Pseudomonadati</taxon>
        <taxon>Bacteroidota</taxon>
        <taxon>Cytophagia</taxon>
        <taxon>Cytophagales</taxon>
        <taxon>Hymenobacteraceae</taxon>
        <taxon>Hymenobacter</taxon>
    </lineage>
</organism>
<feature type="transmembrane region" description="Helical" evidence="1">
    <location>
        <begin position="269"/>
        <end position="289"/>
    </location>
</feature>
<keyword evidence="1" id="KW-1133">Transmembrane helix</keyword>
<accession>A0A7G7W5W6</accession>
<dbReference type="EMBL" id="CP060202">
    <property type="protein sequence ID" value="QNH61759.1"/>
    <property type="molecule type" value="Genomic_DNA"/>
</dbReference>
<evidence type="ECO:0008006" key="4">
    <source>
        <dbReference type="Google" id="ProtNLM"/>
    </source>
</evidence>
<reference evidence="2 3" key="1">
    <citation type="submission" date="2020-08" db="EMBL/GenBank/DDBJ databases">
        <title>Hymenobacter sp. S2-20-2 genome sequencing.</title>
        <authorList>
            <person name="Jin L."/>
        </authorList>
    </citation>
    <scope>NUCLEOTIDE SEQUENCE [LARGE SCALE GENOMIC DNA]</scope>
    <source>
        <strain evidence="2 3">S2-20-2</strain>
    </source>
</reference>
<feature type="transmembrane region" description="Helical" evidence="1">
    <location>
        <begin position="129"/>
        <end position="150"/>
    </location>
</feature>
<feature type="transmembrane region" description="Helical" evidence="1">
    <location>
        <begin position="106"/>
        <end position="124"/>
    </location>
</feature>
<feature type="transmembrane region" description="Helical" evidence="1">
    <location>
        <begin position="217"/>
        <end position="234"/>
    </location>
</feature>
<proteinExistence type="predicted"/>
<dbReference type="AlphaFoldDB" id="A0A7G7W5W6"/>
<feature type="transmembrane region" description="Helical" evidence="1">
    <location>
        <begin position="162"/>
        <end position="188"/>
    </location>
</feature>
<feature type="transmembrane region" description="Helical" evidence="1">
    <location>
        <begin position="195"/>
        <end position="211"/>
    </location>
</feature>